<sequence>MWAFWLAGALMVAGGCSSVSIPTGDGGKVEVANDGSSVNVTTADGGQGTVTVNGDQKGVSFQGTDAQGNKSSLQIGEAGSLPDGLPKEIPFPDNAVITASMAADNNGQKSYTVTFEVEQSIEDVTKLYQGYLQSNGYANTTETKMADLSMLSGDKDGYSLSVTITADAEKKGSVSGMVVYGALKQ</sequence>
<accession>A0A3M8DBY4</accession>
<dbReference type="AlphaFoldDB" id="A0A3M8DBY4"/>
<protein>
    <submittedName>
        <fullName evidence="1">Uncharacterized protein</fullName>
    </submittedName>
</protein>
<proteinExistence type="predicted"/>
<dbReference type="EMBL" id="RHHQ01000015">
    <property type="protein sequence ID" value="RNB85141.1"/>
    <property type="molecule type" value="Genomic_DNA"/>
</dbReference>
<organism evidence="1 2">
    <name type="scientific">Brevibacillus fluminis</name>
    <dbReference type="NCBI Taxonomy" id="511487"/>
    <lineage>
        <taxon>Bacteria</taxon>
        <taxon>Bacillati</taxon>
        <taxon>Bacillota</taxon>
        <taxon>Bacilli</taxon>
        <taxon>Bacillales</taxon>
        <taxon>Paenibacillaceae</taxon>
        <taxon>Brevibacillus</taxon>
    </lineage>
</organism>
<dbReference type="Proteomes" id="UP000271031">
    <property type="component" value="Unassembled WGS sequence"/>
</dbReference>
<comment type="caution">
    <text evidence="1">The sequence shown here is derived from an EMBL/GenBank/DDBJ whole genome shotgun (WGS) entry which is preliminary data.</text>
</comment>
<gene>
    <name evidence="1" type="ORF">EDM56_19730</name>
</gene>
<evidence type="ECO:0000313" key="1">
    <source>
        <dbReference type="EMBL" id="RNB85141.1"/>
    </source>
</evidence>
<reference evidence="1 2" key="1">
    <citation type="submission" date="2018-10" db="EMBL/GenBank/DDBJ databases">
        <title>Phylogenomics of Brevibacillus.</title>
        <authorList>
            <person name="Dunlap C."/>
        </authorList>
    </citation>
    <scope>NUCLEOTIDE SEQUENCE [LARGE SCALE GENOMIC DNA]</scope>
    <source>
        <strain evidence="1 2">JCM 15716</strain>
    </source>
</reference>
<name>A0A3M8DBY4_9BACL</name>
<keyword evidence="2" id="KW-1185">Reference proteome</keyword>
<evidence type="ECO:0000313" key="2">
    <source>
        <dbReference type="Proteomes" id="UP000271031"/>
    </source>
</evidence>